<dbReference type="SUPFAM" id="SSF50800">
    <property type="entry name" value="PK beta-barrel domain-like"/>
    <property type="match status" value="1"/>
</dbReference>
<gene>
    <name evidence="2" type="ORF">BG53_03495</name>
</gene>
<evidence type="ECO:0000313" key="2">
    <source>
        <dbReference type="EMBL" id="EXX87720.1"/>
    </source>
</evidence>
<keyword evidence="3" id="KW-1185">Reference proteome</keyword>
<dbReference type="InterPro" id="IPR052353">
    <property type="entry name" value="Benzoxazolinone_Detox_Enz"/>
</dbReference>
<comment type="caution">
    <text evidence="2">The sequence shown here is derived from an EMBL/GenBank/DDBJ whole genome shotgun (WGS) entry which is preliminary data.</text>
</comment>
<dbReference type="InterPro" id="IPR005302">
    <property type="entry name" value="MoCF_Sase_C"/>
</dbReference>
<name>A0A9W5W6T9_9BACL</name>
<reference evidence="2 3" key="1">
    <citation type="submission" date="2014-02" db="EMBL/GenBank/DDBJ databases">
        <title>Genome sequence of Paenibacillus darwinianus reveals adaptive mechanisms for survival in Antarctic soils.</title>
        <authorList>
            <person name="Dsouza M."/>
            <person name="Taylor M.W."/>
            <person name="Turner S.J."/>
            <person name="Aislabie J."/>
        </authorList>
    </citation>
    <scope>NUCLEOTIDE SEQUENCE [LARGE SCALE GENOMIC DNA]</scope>
    <source>
        <strain evidence="2 3">CE1</strain>
    </source>
</reference>
<dbReference type="GO" id="GO:0030170">
    <property type="term" value="F:pyridoxal phosphate binding"/>
    <property type="evidence" value="ECO:0007669"/>
    <property type="project" value="InterPro"/>
</dbReference>
<dbReference type="AlphaFoldDB" id="A0A9W5W6T9"/>
<dbReference type="GO" id="GO:0030151">
    <property type="term" value="F:molybdenum ion binding"/>
    <property type="evidence" value="ECO:0007669"/>
    <property type="project" value="InterPro"/>
</dbReference>
<dbReference type="Proteomes" id="UP000053750">
    <property type="component" value="Unassembled WGS sequence"/>
</dbReference>
<evidence type="ECO:0000259" key="1">
    <source>
        <dbReference type="PROSITE" id="PS51340"/>
    </source>
</evidence>
<sequence>MGILLAVNTGKPVPVLHGRQEVQTGIFKTTVDGPVRAAVNGLPGDGQADTVNHGGPDKAICVYSRSHWEHWEREWGEPPAFGAFGENFTITGGAEEDIGIGDIIRVGEAVAQVSQPRLPCFKLGLKHGRPELPGQVLESGRTGYYFRVLEEGAVQAGSDTLRHG</sequence>
<protein>
    <submittedName>
        <fullName evidence="2">Sulfurase</fullName>
    </submittedName>
</protein>
<dbReference type="GO" id="GO:0003824">
    <property type="term" value="F:catalytic activity"/>
    <property type="evidence" value="ECO:0007669"/>
    <property type="project" value="InterPro"/>
</dbReference>
<dbReference type="PROSITE" id="PS51340">
    <property type="entry name" value="MOSC"/>
    <property type="match status" value="1"/>
</dbReference>
<dbReference type="EMBL" id="JFHU01000146">
    <property type="protein sequence ID" value="EXX87720.1"/>
    <property type="molecule type" value="Genomic_DNA"/>
</dbReference>
<dbReference type="PANTHER" id="PTHR30212:SF2">
    <property type="entry name" value="PROTEIN YIIM"/>
    <property type="match status" value="1"/>
</dbReference>
<dbReference type="InterPro" id="IPR011037">
    <property type="entry name" value="Pyrv_Knase-like_insert_dom_sf"/>
</dbReference>
<evidence type="ECO:0000313" key="3">
    <source>
        <dbReference type="Proteomes" id="UP000053750"/>
    </source>
</evidence>
<accession>A0A9W5W6T9</accession>
<dbReference type="PANTHER" id="PTHR30212">
    <property type="entry name" value="PROTEIN YIIM"/>
    <property type="match status" value="1"/>
</dbReference>
<organism evidence="2 3">
    <name type="scientific">Paenibacillus darwinianus</name>
    <dbReference type="NCBI Taxonomy" id="1380763"/>
    <lineage>
        <taxon>Bacteria</taxon>
        <taxon>Bacillati</taxon>
        <taxon>Bacillota</taxon>
        <taxon>Bacilli</taxon>
        <taxon>Bacillales</taxon>
        <taxon>Paenibacillaceae</taxon>
        <taxon>Paenibacillus</taxon>
    </lineage>
</organism>
<dbReference type="Pfam" id="PF03473">
    <property type="entry name" value="MOSC"/>
    <property type="match status" value="1"/>
</dbReference>
<feature type="domain" description="MOSC" evidence="1">
    <location>
        <begin position="29"/>
        <end position="163"/>
    </location>
</feature>
<dbReference type="Gene3D" id="2.40.33.20">
    <property type="entry name" value="PK beta-barrel domain-like"/>
    <property type="match status" value="1"/>
</dbReference>
<proteinExistence type="predicted"/>